<organism evidence="1 2">
    <name type="scientific">Rhizophagus clarus</name>
    <dbReference type="NCBI Taxonomy" id="94130"/>
    <lineage>
        <taxon>Eukaryota</taxon>
        <taxon>Fungi</taxon>
        <taxon>Fungi incertae sedis</taxon>
        <taxon>Mucoromycota</taxon>
        <taxon>Glomeromycotina</taxon>
        <taxon>Glomeromycetes</taxon>
        <taxon>Glomerales</taxon>
        <taxon>Glomeraceae</taxon>
        <taxon>Rhizophagus</taxon>
    </lineage>
</organism>
<comment type="caution">
    <text evidence="1">The sequence shown here is derived from an EMBL/GenBank/DDBJ whole genome shotgun (WGS) entry which is preliminary data.</text>
</comment>
<dbReference type="AlphaFoldDB" id="A0A2Z6SDT1"/>
<dbReference type="EMBL" id="BEXD01003882">
    <property type="protein sequence ID" value="GBC03377.1"/>
    <property type="molecule type" value="Genomic_DNA"/>
</dbReference>
<keyword evidence="2" id="KW-1185">Reference proteome</keyword>
<dbReference type="Proteomes" id="UP000247702">
    <property type="component" value="Unassembled WGS sequence"/>
</dbReference>
<sequence length="91" mass="10361">MGRSFGTAKLYFIDATADSFIAIRKSTSSGDRFKIEVALKDFNRSIASIPPTLLKSLKTFLPLSFLFRRSLHTHFSDILENYKPEILFNSI</sequence>
<accession>A0A2Z6SDT1</accession>
<reference evidence="1 2" key="1">
    <citation type="submission" date="2017-11" db="EMBL/GenBank/DDBJ databases">
        <title>The genome of Rhizophagus clarus HR1 reveals common genetic basis of auxotrophy among arbuscular mycorrhizal fungi.</title>
        <authorList>
            <person name="Kobayashi Y."/>
        </authorList>
    </citation>
    <scope>NUCLEOTIDE SEQUENCE [LARGE SCALE GENOMIC DNA]</scope>
    <source>
        <strain evidence="1 2">HR1</strain>
    </source>
</reference>
<protein>
    <submittedName>
        <fullName evidence="1">Uncharacterized protein</fullName>
    </submittedName>
</protein>
<gene>
    <name evidence="1" type="ORF">RclHR1_00510008</name>
</gene>
<name>A0A2Z6SDT1_9GLOM</name>
<evidence type="ECO:0000313" key="2">
    <source>
        <dbReference type="Proteomes" id="UP000247702"/>
    </source>
</evidence>
<evidence type="ECO:0000313" key="1">
    <source>
        <dbReference type="EMBL" id="GBC03377.1"/>
    </source>
</evidence>
<proteinExistence type="predicted"/>